<protein>
    <submittedName>
        <fullName evidence="1">Pentapeptide repeat-containing protein</fullName>
    </submittedName>
</protein>
<dbReference type="EMBL" id="JAESJJ010000004">
    <property type="protein sequence ID" value="MBL3608220.1"/>
    <property type="molecule type" value="Genomic_DNA"/>
</dbReference>
<dbReference type="InterPro" id="IPR027417">
    <property type="entry name" value="P-loop_NTPase"/>
</dbReference>
<dbReference type="PANTHER" id="PTHR14136:SF17">
    <property type="entry name" value="BTB_POZ DOMAIN-CONTAINING PROTEIN KCTD9"/>
    <property type="match status" value="1"/>
</dbReference>
<dbReference type="PANTHER" id="PTHR14136">
    <property type="entry name" value="BTB_POZ DOMAIN-CONTAINING PROTEIN KCTD9"/>
    <property type="match status" value="1"/>
</dbReference>
<dbReference type="SUPFAM" id="SSF141571">
    <property type="entry name" value="Pentapeptide repeat-like"/>
    <property type="match status" value="1"/>
</dbReference>
<evidence type="ECO:0000313" key="2">
    <source>
        <dbReference type="Proteomes" id="UP000604473"/>
    </source>
</evidence>
<dbReference type="InterPro" id="IPR001646">
    <property type="entry name" value="5peptide_repeat"/>
</dbReference>
<dbReference type="Pfam" id="PF00805">
    <property type="entry name" value="Pentapeptide"/>
    <property type="match status" value="2"/>
</dbReference>
<dbReference type="Gene3D" id="3.40.50.300">
    <property type="entry name" value="P-loop containing nucleotide triphosphate hydrolases"/>
    <property type="match status" value="1"/>
</dbReference>
<reference evidence="1 2" key="1">
    <citation type="submission" date="2021-01" db="EMBL/GenBank/DDBJ databases">
        <title>Draft genomes of Rhodovulum sulfidophilum.</title>
        <authorList>
            <person name="Guzman M.S."/>
        </authorList>
    </citation>
    <scope>NUCLEOTIDE SEQUENCE [LARGE SCALE GENOMIC DNA]</scope>
    <source>
        <strain evidence="1 2">AB35</strain>
    </source>
</reference>
<dbReference type="RefSeq" id="WP_202247776.1">
    <property type="nucleotide sequence ID" value="NZ_JAESJJ010000004.1"/>
</dbReference>
<dbReference type="Gene3D" id="2.160.20.80">
    <property type="entry name" value="E3 ubiquitin-protein ligase SopA"/>
    <property type="match status" value="1"/>
</dbReference>
<evidence type="ECO:0000313" key="1">
    <source>
        <dbReference type="EMBL" id="MBL3608220.1"/>
    </source>
</evidence>
<comment type="caution">
    <text evidence="1">The sequence shown here is derived from an EMBL/GenBank/DDBJ whole genome shotgun (WGS) entry which is preliminary data.</text>
</comment>
<dbReference type="Proteomes" id="UP000604473">
    <property type="component" value="Unassembled WGS sequence"/>
</dbReference>
<dbReference type="InterPro" id="IPR051082">
    <property type="entry name" value="Pentapeptide-BTB/POZ_domain"/>
</dbReference>
<accession>A0ABS1RQ71</accession>
<name>A0ABS1RQ71_RHOSU</name>
<proteinExistence type="predicted"/>
<keyword evidence="2" id="KW-1185">Reference proteome</keyword>
<organism evidence="1 2">
    <name type="scientific">Rhodovulum sulfidophilum</name>
    <name type="common">Rhodobacter sulfidophilus</name>
    <dbReference type="NCBI Taxonomy" id="35806"/>
    <lineage>
        <taxon>Bacteria</taxon>
        <taxon>Pseudomonadati</taxon>
        <taxon>Pseudomonadota</taxon>
        <taxon>Alphaproteobacteria</taxon>
        <taxon>Rhodobacterales</taxon>
        <taxon>Paracoccaceae</taxon>
        <taxon>Rhodovulum</taxon>
    </lineage>
</organism>
<sequence length="1004" mass="111224">MTIRFVPPKRRPDYLGAIKTGLTAVADAAAQNPYTAPVRIVELIEALRGTKTATPENLAWSWWTQTITLAAAEFVISVRRNHLLDGDKDRATATFLEAALPDEPTATFDHNALLHPSSHQAFTDARRAVPGFTLDLTGLAVLPEGHGQAYYEQEFDRCLHRAAAYVFSSNFDALKPLETLVVGPAALEMQKDMAWARHYDWITRKFRMEPVFSPEGDVKTPLCELYLRLRCYWHEELPQEKENEPPRFRAHVQDLHETATDWLADMTDRHHLRLIAGGPGSGKSSFAKAFAAETIASGTHRVLFVELQHMHLTSDLEADIGTYLKRRYSPSGAAGSPGFPENALDWIKHGSQPTLLIFDGLDEMSFIEPRADELTRSFIQNASRMLGRLNSDGTPVRALILGRNLAIQRGMEATALPRTLLLNVAPIRELALEDLELRSADARHMEDRKTKVEVPDLEDLPKNLTGDQRKDYWERWCRSQDLHAPLPEGITHDDLNDLNVEPLLLHLFILSDYCGERWHEAAENRNRVYEDILRKIQKRNLKKPNASAVPAYTEGQFFLLMECLGLAAWRGGGRGSDEATFDKLREVHAAHKFRKERVPLPQDLDSVVLLTHARRTDGLDPGFEFIHKSFGEYLAGRGLMSEATRLHRRFTQDEDPVEEGRLAQDWARMIFDAKLTEEVIRFTRDEARLLLEKGQDLSETKASVEAVLNWVLLNGMPVHEIGEPGSYRQLETRQRSAEAALFLVASAMVGALQDEARNNDAEPVRALQVTWGATGARDIIDRLQATYGRLNRLLFAGGNFSGAHLRAADLIGANLKGADLSGANLIGAHLIGADLGGAYLGGAYLGGAYLIEAHLIGANLKGADLIGAYLIGADLSGAYLGGANLGGANLMGADLSGADLSGADLSGADLKGAYLDKSTNLKRCTFAATRFRLVDLSVASGIDSEVVKSSFGVRAGFGLVHLPPGISYPDHWHVADEAEKDSEDLQNAFQADYEIWLRQRRQSR</sequence>
<dbReference type="SUPFAM" id="SSF52540">
    <property type="entry name" value="P-loop containing nucleoside triphosphate hydrolases"/>
    <property type="match status" value="1"/>
</dbReference>
<gene>
    <name evidence="1" type="ORF">JMM60_05300</name>
</gene>